<comment type="caution">
    <text evidence="6">The sequence shown here is derived from an EMBL/GenBank/DDBJ whole genome shotgun (WGS) entry which is preliminary data.</text>
</comment>
<evidence type="ECO:0000256" key="3">
    <source>
        <dbReference type="ARBA" id="ARBA00023785"/>
    </source>
</evidence>
<evidence type="ECO:0000313" key="6">
    <source>
        <dbReference type="EMBL" id="EMR52415.1"/>
    </source>
</evidence>
<accession>M7SBS7</accession>
<comment type="similarity">
    <text evidence="3">Belongs to the acetyltransferase YopJ family.</text>
</comment>
<evidence type="ECO:0000313" key="7">
    <source>
        <dbReference type="Proteomes" id="UP000013259"/>
    </source>
</evidence>
<reference evidence="6 7" key="1">
    <citation type="submission" date="2013-02" db="EMBL/GenBank/DDBJ databases">
        <authorList>
            <person name="McClelland M."/>
            <person name="Porwollik S."/>
            <person name="Desai P."/>
            <person name="Cheng P."/>
            <person name="Wollam A."/>
            <person name="Pepin K."/>
            <person name="Bhonagiri V."/>
            <person name="Fulton L."/>
            <person name="Fulton R."/>
            <person name="Delehaunty K."/>
            <person name="Fronick C."/>
            <person name="Godfrey J."/>
            <person name="Waligorski J."/>
            <person name="Appelbaum E."/>
            <person name="Tomlinson C."/>
            <person name="Warren W."/>
            <person name="Sodergren E."/>
            <person name="Weinstock G."/>
            <person name="Wilson R.K."/>
        </authorList>
    </citation>
    <scope>NUCLEOTIDE SEQUENCE [LARGE SCALE GENOMIC DNA]</scope>
    <source>
        <strain evidence="6 7">UC16</strain>
    </source>
</reference>
<dbReference type="Proteomes" id="UP000013259">
    <property type="component" value="Unassembled WGS sequence"/>
</dbReference>
<dbReference type="PATRIC" id="fig|1192688.3.peg.2277"/>
<dbReference type="NCBIfam" id="NF011898">
    <property type="entry name" value="PRK15371.1"/>
    <property type="match status" value="1"/>
</dbReference>
<name>M7SBS7_SALDU</name>
<gene>
    <name evidence="6" type="ORF">A670_02379</name>
</gene>
<dbReference type="HOGENOM" id="CLU_051983_0_0_6"/>
<comment type="catalytic activity">
    <reaction evidence="5">
        <text>L-seryl-[protein] + acetyl-CoA = O-acetyl-L-seryl-[protein] + CoA</text>
        <dbReference type="Rhea" id="RHEA:59392"/>
        <dbReference type="Rhea" id="RHEA-COMP:9863"/>
        <dbReference type="Rhea" id="RHEA-COMP:15352"/>
        <dbReference type="ChEBI" id="CHEBI:29999"/>
        <dbReference type="ChEBI" id="CHEBI:57287"/>
        <dbReference type="ChEBI" id="CHEBI:57288"/>
        <dbReference type="ChEBI" id="CHEBI:141128"/>
    </reaction>
    <physiologicalReaction direction="left-to-right" evidence="5">
        <dbReference type="Rhea" id="RHEA:59393"/>
    </physiologicalReaction>
</comment>
<dbReference type="EMBL" id="APMR01000041">
    <property type="protein sequence ID" value="EMR52415.1"/>
    <property type="molecule type" value="Genomic_DNA"/>
</dbReference>
<dbReference type="Pfam" id="PF03421">
    <property type="entry name" value="Acetyltransf_14"/>
    <property type="match status" value="1"/>
</dbReference>
<dbReference type="GO" id="GO:0016746">
    <property type="term" value="F:acyltransferase activity"/>
    <property type="evidence" value="ECO:0007669"/>
    <property type="project" value="UniProtKB-KW"/>
</dbReference>
<dbReference type="AlphaFoldDB" id="M7SBS7"/>
<proteinExistence type="inferred from homology"/>
<evidence type="ECO:0000256" key="5">
    <source>
        <dbReference type="ARBA" id="ARBA00048662"/>
    </source>
</evidence>
<protein>
    <submittedName>
        <fullName evidence="6">YopJ Serine/Threonine acetyltransferase</fullName>
    </submittedName>
</protein>
<organism evidence="6 7">
    <name type="scientific">Salmonella enterica subsp. enterica serovar Dublin str. UC16</name>
    <dbReference type="NCBI Taxonomy" id="1192688"/>
    <lineage>
        <taxon>Bacteria</taxon>
        <taxon>Pseudomonadati</taxon>
        <taxon>Pseudomonadota</taxon>
        <taxon>Gammaproteobacteria</taxon>
        <taxon>Enterobacterales</taxon>
        <taxon>Enterobacteriaceae</taxon>
        <taxon>Salmonella</taxon>
    </lineage>
</organism>
<evidence type="ECO:0000256" key="4">
    <source>
        <dbReference type="ARBA" id="ARBA00048364"/>
    </source>
</evidence>
<keyword evidence="1 6" id="KW-0808">Transferase</keyword>
<sequence>MGASLSPQPDVSGELNTEALTCIVERLESEIIDGSWIHISYEETDLEMMPFLVAQANKKYPELNLKFVMSVHELVSSIKETRMEGVESARFLVNMGSSGIHISVVDFRVMDGKTSVILFEPAACSAFGPALLALRTKAALEREQLPDCYFAMVELDIQRSSSECGIFSLVLAKKLQLEFMNLVKIHEDNICERLCGEEPFLPSDKADRYLPVSFYKHTQGVQRLNEYVEANPAAGSSIVNKKNETLYERFDNNAVMLNDKKLSISAHKKG</sequence>
<dbReference type="InterPro" id="IPR005083">
    <property type="entry name" value="YopJ-like"/>
</dbReference>
<evidence type="ECO:0000256" key="1">
    <source>
        <dbReference type="ARBA" id="ARBA00022679"/>
    </source>
</evidence>
<keyword evidence="2" id="KW-0012">Acyltransferase</keyword>
<evidence type="ECO:0000256" key="2">
    <source>
        <dbReference type="ARBA" id="ARBA00023315"/>
    </source>
</evidence>
<comment type="catalytic activity">
    <reaction evidence="4">
        <text>L-threonyl-[protein] + acetyl-CoA = O-acetyl-L-threonyl-[protein] + CoA</text>
        <dbReference type="Rhea" id="RHEA:65340"/>
        <dbReference type="Rhea" id="RHEA-COMP:11060"/>
        <dbReference type="Rhea" id="RHEA-COMP:16780"/>
        <dbReference type="ChEBI" id="CHEBI:30013"/>
        <dbReference type="ChEBI" id="CHEBI:57287"/>
        <dbReference type="ChEBI" id="CHEBI:57288"/>
        <dbReference type="ChEBI" id="CHEBI:141025"/>
    </reaction>
    <physiologicalReaction direction="left-to-right" evidence="4">
        <dbReference type="Rhea" id="RHEA:65341"/>
    </physiologicalReaction>
</comment>